<feature type="compositionally biased region" description="Basic and acidic residues" evidence="1">
    <location>
        <begin position="237"/>
        <end position="248"/>
    </location>
</feature>
<feature type="compositionally biased region" description="Basic and acidic residues" evidence="1">
    <location>
        <begin position="410"/>
        <end position="419"/>
    </location>
</feature>
<evidence type="ECO:0000256" key="1">
    <source>
        <dbReference type="SAM" id="MobiDB-lite"/>
    </source>
</evidence>
<evidence type="ECO:0000313" key="2">
    <source>
        <dbReference type="EMBL" id="GJS63138.1"/>
    </source>
</evidence>
<proteinExistence type="predicted"/>
<gene>
    <name evidence="2" type="ORF">Tco_0677702</name>
</gene>
<dbReference type="Proteomes" id="UP001151760">
    <property type="component" value="Unassembled WGS sequence"/>
</dbReference>
<feature type="compositionally biased region" description="Acidic residues" evidence="1">
    <location>
        <begin position="651"/>
        <end position="663"/>
    </location>
</feature>
<feature type="compositionally biased region" description="Basic residues" evidence="1">
    <location>
        <begin position="382"/>
        <end position="391"/>
    </location>
</feature>
<reference evidence="2" key="2">
    <citation type="submission" date="2022-01" db="EMBL/GenBank/DDBJ databases">
        <authorList>
            <person name="Yamashiro T."/>
            <person name="Shiraishi A."/>
            <person name="Satake H."/>
            <person name="Nakayama K."/>
        </authorList>
    </citation>
    <scope>NUCLEOTIDE SEQUENCE</scope>
</reference>
<evidence type="ECO:0008006" key="4">
    <source>
        <dbReference type="Google" id="ProtNLM"/>
    </source>
</evidence>
<feature type="region of interest" description="Disordered" evidence="1">
    <location>
        <begin position="225"/>
        <end position="266"/>
    </location>
</feature>
<feature type="compositionally biased region" description="Acidic residues" evidence="1">
    <location>
        <begin position="612"/>
        <end position="634"/>
    </location>
</feature>
<feature type="region of interest" description="Disordered" evidence="1">
    <location>
        <begin position="90"/>
        <end position="118"/>
    </location>
</feature>
<feature type="region of interest" description="Disordered" evidence="1">
    <location>
        <begin position="283"/>
        <end position="356"/>
    </location>
</feature>
<accession>A0ABQ4XDW4</accession>
<reference evidence="2" key="1">
    <citation type="journal article" date="2022" name="Int. J. Mol. Sci.">
        <title>Draft Genome of Tanacetum Coccineum: Genomic Comparison of Closely Related Tanacetum-Family Plants.</title>
        <authorList>
            <person name="Yamashiro T."/>
            <person name="Shiraishi A."/>
            <person name="Nakayama K."/>
            <person name="Satake H."/>
        </authorList>
    </citation>
    <scope>NUCLEOTIDE SEQUENCE</scope>
</reference>
<feature type="compositionally biased region" description="Basic residues" evidence="1">
    <location>
        <begin position="330"/>
        <end position="342"/>
    </location>
</feature>
<evidence type="ECO:0000313" key="3">
    <source>
        <dbReference type="Proteomes" id="UP001151760"/>
    </source>
</evidence>
<feature type="region of interest" description="Disordered" evidence="1">
    <location>
        <begin position="612"/>
        <end position="674"/>
    </location>
</feature>
<name>A0ABQ4XDW4_9ASTR</name>
<feature type="region of interest" description="Disordered" evidence="1">
    <location>
        <begin position="736"/>
        <end position="759"/>
    </location>
</feature>
<dbReference type="EMBL" id="BQNB010009409">
    <property type="protein sequence ID" value="GJS63138.1"/>
    <property type="molecule type" value="Genomic_DNA"/>
</dbReference>
<protein>
    <recommendedName>
        <fullName evidence="4">Ubiquitin-like protease family profile domain-containing protein</fullName>
    </recommendedName>
</protein>
<feature type="non-terminal residue" evidence="2">
    <location>
        <position position="1"/>
    </location>
</feature>
<feature type="region of interest" description="Disordered" evidence="1">
    <location>
        <begin position="370"/>
        <end position="419"/>
    </location>
</feature>
<sequence length="943" mass="106270">VKGRIGRVSPMKSKVIGKSDSHKSRWVPMSERVSNQSGDIVLSPQPVSQYNPVTGHVVKESDTAPVVIEKSIGKADCCEEKPAVVKEKPAVVKDKHKTEKNSKVLDNPKESDKAADVIESDKHKVDVVKPSNVVADKAINVVADKVDMAKDKINVQYDPAKVVKESVLAVAKNKPAGDGKNSAPDVVKERRKTMLPKYKPNNKASTEFDQLQALFQKDKVLNVVSKDKPKGNASFELPKKKDKADIPKDKHKVHSEVPVLRSKPEVKAKASVYEDVKLIESQKRKIKAEVKRKRKGGSDSDSDSVDEEDHSKKKPEVDSDSSSDEVSDRKPKKGRLRLRLREKKGGWDSDSDSVDEEKLRRMLRKFKKIKEEDSSSESGLKSNKKGKKKEKHSNEESGLKSNKKGKKKEKQLTPEEAAHEEYLREFPTIRARTTSNSLFSAIRKARVDMWSFLQGIGFSSFYNVSIDNLPSRLGRYALSKFDSETYRVTFETGDYVEVTPSKINDMLGIPIGGISLFLLDVRPIEHEFVRMWVNQFYPKSLKDIRLNNVASKVISAHQNLETKEHVIGCLELHSEWTESELHDTEGFTMGSSFENSEKEYFQLFKEHMSFNDDADVNGDDDVGGDGDGDDDGNRDDDVRGDSDMGNGDDASNGDDDGNGDDVDGIDHGDGNLNSCKSIEKQVDATTKENVVEEEFDYITCTPESYTQWLDANSDFVIEMIDCVGEALDAIDEDMRRNNEGTVTPKRLNTRHSKASPSPNKRMFVRDAARQDTMSMFDGTLSTDEDKWKSFAAEVSAQFKDNVEDLALSGIDLYRKCCSASHLRLYGHERHSKIGRLKARIPKLKWKTKANVKDCGIFTMLHMESYMGQTAKTWDCGLVAESKQQCDMLRQLRFKFATKILLHEINVHAQKMIRYAEEFDKIVGFQKMCIVVDALKNREEREKN</sequence>
<organism evidence="2 3">
    <name type="scientific">Tanacetum coccineum</name>
    <dbReference type="NCBI Taxonomy" id="301880"/>
    <lineage>
        <taxon>Eukaryota</taxon>
        <taxon>Viridiplantae</taxon>
        <taxon>Streptophyta</taxon>
        <taxon>Embryophyta</taxon>
        <taxon>Tracheophyta</taxon>
        <taxon>Spermatophyta</taxon>
        <taxon>Magnoliopsida</taxon>
        <taxon>eudicotyledons</taxon>
        <taxon>Gunneridae</taxon>
        <taxon>Pentapetalae</taxon>
        <taxon>asterids</taxon>
        <taxon>campanulids</taxon>
        <taxon>Asterales</taxon>
        <taxon>Asteraceae</taxon>
        <taxon>Asteroideae</taxon>
        <taxon>Anthemideae</taxon>
        <taxon>Anthemidinae</taxon>
        <taxon>Tanacetum</taxon>
    </lineage>
</organism>
<feature type="region of interest" description="Disordered" evidence="1">
    <location>
        <begin position="1"/>
        <end position="47"/>
    </location>
</feature>
<keyword evidence="3" id="KW-1185">Reference proteome</keyword>
<comment type="caution">
    <text evidence="2">The sequence shown here is derived from an EMBL/GenBank/DDBJ whole genome shotgun (WGS) entry which is preliminary data.</text>
</comment>